<evidence type="ECO:0000256" key="2">
    <source>
        <dbReference type="ARBA" id="ARBA00022989"/>
    </source>
</evidence>
<feature type="transmembrane region" description="Helical" evidence="3">
    <location>
        <begin position="259"/>
        <end position="279"/>
    </location>
</feature>
<feature type="transmembrane region" description="Helical" evidence="3">
    <location>
        <begin position="163"/>
        <end position="190"/>
    </location>
</feature>
<feature type="transmembrane region" description="Helical" evidence="3">
    <location>
        <begin position="202"/>
        <end position="226"/>
    </location>
</feature>
<keyword evidence="3" id="KW-0472">Membrane</keyword>
<proteinExistence type="predicted"/>
<dbReference type="InterPro" id="IPR034804">
    <property type="entry name" value="SQR/QFR_C/D"/>
</dbReference>
<feature type="transmembrane region" description="Helical" evidence="3">
    <location>
        <begin position="291"/>
        <end position="310"/>
    </location>
</feature>
<evidence type="ECO:0000313" key="5">
    <source>
        <dbReference type="Proteomes" id="UP000253782"/>
    </source>
</evidence>
<keyword evidence="5" id="KW-1185">Reference proteome</keyword>
<name>A0A369USR1_9GAMM</name>
<keyword evidence="1 3" id="KW-0812">Transmembrane</keyword>
<evidence type="ECO:0000313" key="4">
    <source>
        <dbReference type="EMBL" id="RDD83085.1"/>
    </source>
</evidence>
<dbReference type="OrthoDB" id="6868340at2"/>
<organism evidence="4 5">
    <name type="scientific">Dyella tabacisoli</name>
    <dbReference type="NCBI Taxonomy" id="2282381"/>
    <lineage>
        <taxon>Bacteria</taxon>
        <taxon>Pseudomonadati</taxon>
        <taxon>Pseudomonadota</taxon>
        <taxon>Gammaproteobacteria</taxon>
        <taxon>Lysobacterales</taxon>
        <taxon>Rhodanobacteraceae</taxon>
        <taxon>Dyella</taxon>
    </lineage>
</organism>
<evidence type="ECO:0000256" key="1">
    <source>
        <dbReference type="ARBA" id="ARBA00022692"/>
    </source>
</evidence>
<reference evidence="4 5" key="1">
    <citation type="submission" date="2018-07" db="EMBL/GenBank/DDBJ databases">
        <title>Dyella tabacisoli L4-6T, whole genome shotgun sequence.</title>
        <authorList>
            <person name="Zhou X.-K."/>
            <person name="Li W.-J."/>
            <person name="Duan Y.-Q."/>
        </authorList>
    </citation>
    <scope>NUCLEOTIDE SEQUENCE [LARGE SCALE GENOMIC DNA]</scope>
    <source>
        <strain evidence="4 5">L4-6</strain>
    </source>
</reference>
<feature type="transmembrane region" description="Helical" evidence="3">
    <location>
        <begin position="83"/>
        <end position="102"/>
    </location>
</feature>
<dbReference type="AlphaFoldDB" id="A0A369USR1"/>
<protein>
    <submittedName>
        <fullName evidence="4">Uncharacterized protein</fullName>
    </submittedName>
</protein>
<dbReference type="SUPFAM" id="SSF81343">
    <property type="entry name" value="Fumarate reductase respiratory complex transmembrane subunits"/>
    <property type="match status" value="1"/>
</dbReference>
<feature type="transmembrane region" description="Helical" evidence="3">
    <location>
        <begin position="123"/>
        <end position="143"/>
    </location>
</feature>
<accession>A0A369USR1</accession>
<evidence type="ECO:0000256" key="3">
    <source>
        <dbReference type="SAM" id="Phobius"/>
    </source>
</evidence>
<gene>
    <name evidence="4" type="ORF">DVJ77_00215</name>
</gene>
<dbReference type="Gene3D" id="1.20.1300.10">
    <property type="entry name" value="Fumarate reductase/succinate dehydrogenase, transmembrane subunit"/>
    <property type="match status" value="1"/>
</dbReference>
<comment type="caution">
    <text evidence="4">The sequence shown here is derived from an EMBL/GenBank/DDBJ whole genome shotgun (WGS) entry which is preliminary data.</text>
</comment>
<feature type="transmembrane region" description="Helical" evidence="3">
    <location>
        <begin position="56"/>
        <end position="77"/>
    </location>
</feature>
<dbReference type="RefSeq" id="WP_114843475.1">
    <property type="nucleotide sequence ID" value="NZ_JBHSPE010000001.1"/>
</dbReference>
<feature type="transmembrane region" description="Helical" evidence="3">
    <location>
        <begin position="12"/>
        <end position="35"/>
    </location>
</feature>
<dbReference type="Proteomes" id="UP000253782">
    <property type="component" value="Unassembled WGS sequence"/>
</dbReference>
<dbReference type="GO" id="GO:0016020">
    <property type="term" value="C:membrane"/>
    <property type="evidence" value="ECO:0007669"/>
    <property type="project" value="InterPro"/>
</dbReference>
<dbReference type="EMBL" id="QQAH01000001">
    <property type="protein sequence ID" value="RDD83085.1"/>
    <property type="molecule type" value="Genomic_DNA"/>
</dbReference>
<keyword evidence="2 3" id="KW-1133">Transmembrane helix</keyword>
<sequence>MALHSMPGQGGVLPWMGVVLFLVMAFAVPAMAMALAMRFSVISSPTMAQLYARRAAILAVAAPTIFTFAGVVLYMLGDPVSDVWSLVAFWGLVAVVVVRAGNRSPWPAQVHNSARPFSAKWRMAHGISALLILFLFLGLHLVNHLVGLIGSENHMAVMKAFRVIYRAGLVEPVIVGLFLFQVGSGLYFVGQYTRSPSDRFRTFQLVSGVYLAFYIIGHMNSVFIYARTYQRIDTGWNFAIGAPTGLIEDAWNIRLLPHYALGIFFVLSHLFAGARQVMLTHGAQAKLANRVMIGGALFAACIATAIMIGMCGGRL</sequence>